<dbReference type="AlphaFoldDB" id="A0A4Y2Q2S8"/>
<evidence type="ECO:0000313" key="1">
    <source>
        <dbReference type="EMBL" id="GBN56867.1"/>
    </source>
</evidence>
<organism evidence="1 2">
    <name type="scientific">Araneus ventricosus</name>
    <name type="common">Orbweaver spider</name>
    <name type="synonym">Epeira ventricosa</name>
    <dbReference type="NCBI Taxonomy" id="182803"/>
    <lineage>
        <taxon>Eukaryota</taxon>
        <taxon>Metazoa</taxon>
        <taxon>Ecdysozoa</taxon>
        <taxon>Arthropoda</taxon>
        <taxon>Chelicerata</taxon>
        <taxon>Arachnida</taxon>
        <taxon>Araneae</taxon>
        <taxon>Araneomorphae</taxon>
        <taxon>Entelegynae</taxon>
        <taxon>Araneoidea</taxon>
        <taxon>Araneidae</taxon>
        <taxon>Araneus</taxon>
    </lineage>
</organism>
<comment type="caution">
    <text evidence="1">The sequence shown here is derived from an EMBL/GenBank/DDBJ whole genome shotgun (WGS) entry which is preliminary data.</text>
</comment>
<gene>
    <name evidence="1" type="ORF">AVEN_20886_1</name>
</gene>
<evidence type="ECO:0000313" key="2">
    <source>
        <dbReference type="Proteomes" id="UP000499080"/>
    </source>
</evidence>
<accession>A0A4Y2Q2S8</accession>
<protein>
    <submittedName>
        <fullName evidence="1">Uncharacterized protein</fullName>
    </submittedName>
</protein>
<keyword evidence="2" id="KW-1185">Reference proteome</keyword>
<dbReference type="EMBL" id="BGPR01012610">
    <property type="protein sequence ID" value="GBN56867.1"/>
    <property type="molecule type" value="Genomic_DNA"/>
</dbReference>
<reference evidence="1 2" key="1">
    <citation type="journal article" date="2019" name="Sci. Rep.">
        <title>Orb-weaving spider Araneus ventricosus genome elucidates the spidroin gene catalogue.</title>
        <authorList>
            <person name="Kono N."/>
            <person name="Nakamura H."/>
            <person name="Ohtoshi R."/>
            <person name="Moran D.A.P."/>
            <person name="Shinohara A."/>
            <person name="Yoshida Y."/>
            <person name="Fujiwara M."/>
            <person name="Mori M."/>
            <person name="Tomita M."/>
            <person name="Arakawa K."/>
        </authorList>
    </citation>
    <scope>NUCLEOTIDE SEQUENCE [LARGE SCALE GENOMIC DNA]</scope>
</reference>
<name>A0A4Y2Q2S8_ARAVE</name>
<proteinExistence type="predicted"/>
<sequence length="99" mass="10638">MCAEAIMCCISICTDCYLPICANTRRLCCGSPSQTLNLEELEVLKHLLDGEVDAELMYFEALSSSGLESRCWACVLPGLTTAVQCRGLEPGTLGSSLKS</sequence>
<dbReference type="Proteomes" id="UP000499080">
    <property type="component" value="Unassembled WGS sequence"/>
</dbReference>